<reference evidence="1" key="1">
    <citation type="submission" date="2014-09" db="EMBL/GenBank/DDBJ databases">
        <authorList>
            <person name="Magalhaes I.L.F."/>
            <person name="Oliveira U."/>
            <person name="Santos F.R."/>
            <person name="Vidigal T.H.D.A."/>
            <person name="Brescovit A.D."/>
            <person name="Santos A.J."/>
        </authorList>
    </citation>
    <scope>NUCLEOTIDE SEQUENCE</scope>
    <source>
        <tissue evidence="1">Shoot tissue taken approximately 20 cm above the soil surface</tissue>
    </source>
</reference>
<accession>A0A0A9FG78</accession>
<sequence>MLCYCMNFFACKSDFEPMLCGTTFLYLLLSKASVMIQETKKML</sequence>
<evidence type="ECO:0000313" key="1">
    <source>
        <dbReference type="EMBL" id="JAE10234.1"/>
    </source>
</evidence>
<name>A0A0A9FG78_ARUDO</name>
<organism evidence="1">
    <name type="scientific">Arundo donax</name>
    <name type="common">Giant reed</name>
    <name type="synonym">Donax arundinaceus</name>
    <dbReference type="NCBI Taxonomy" id="35708"/>
    <lineage>
        <taxon>Eukaryota</taxon>
        <taxon>Viridiplantae</taxon>
        <taxon>Streptophyta</taxon>
        <taxon>Embryophyta</taxon>
        <taxon>Tracheophyta</taxon>
        <taxon>Spermatophyta</taxon>
        <taxon>Magnoliopsida</taxon>
        <taxon>Liliopsida</taxon>
        <taxon>Poales</taxon>
        <taxon>Poaceae</taxon>
        <taxon>PACMAD clade</taxon>
        <taxon>Arundinoideae</taxon>
        <taxon>Arundineae</taxon>
        <taxon>Arundo</taxon>
    </lineage>
</organism>
<protein>
    <submittedName>
        <fullName evidence="1">Uncharacterized protein</fullName>
    </submittedName>
</protein>
<dbReference type="EMBL" id="GBRH01187662">
    <property type="protein sequence ID" value="JAE10234.1"/>
    <property type="molecule type" value="Transcribed_RNA"/>
</dbReference>
<reference evidence="1" key="2">
    <citation type="journal article" date="2015" name="Data Brief">
        <title>Shoot transcriptome of the giant reed, Arundo donax.</title>
        <authorList>
            <person name="Barrero R.A."/>
            <person name="Guerrero F.D."/>
            <person name="Moolhuijzen P."/>
            <person name="Goolsby J.A."/>
            <person name="Tidwell J."/>
            <person name="Bellgard S.E."/>
            <person name="Bellgard M.I."/>
        </authorList>
    </citation>
    <scope>NUCLEOTIDE SEQUENCE</scope>
    <source>
        <tissue evidence="1">Shoot tissue taken approximately 20 cm above the soil surface</tissue>
    </source>
</reference>
<dbReference type="AlphaFoldDB" id="A0A0A9FG78"/>
<proteinExistence type="predicted"/>